<accession>A0A0C3F302</accession>
<keyword evidence="2" id="KW-1185">Reference proteome</keyword>
<evidence type="ECO:0000313" key="1">
    <source>
        <dbReference type="EMBL" id="KIM74326.1"/>
    </source>
</evidence>
<protein>
    <submittedName>
        <fullName evidence="1">Uncharacterized protein</fullName>
    </submittedName>
</protein>
<dbReference type="Proteomes" id="UP000054166">
    <property type="component" value="Unassembled WGS sequence"/>
</dbReference>
<sequence>MSSRAQGSTGMVAGYTNKRNLVNGNSVQLRLALPLLLCRGQLHVNLSNRIAVRGHWIAVWEI</sequence>
<dbReference type="HOGENOM" id="CLU_2904993_0_0_1"/>
<organism evidence="1 2">
    <name type="scientific">Piloderma croceum (strain F 1598)</name>
    <dbReference type="NCBI Taxonomy" id="765440"/>
    <lineage>
        <taxon>Eukaryota</taxon>
        <taxon>Fungi</taxon>
        <taxon>Dikarya</taxon>
        <taxon>Basidiomycota</taxon>
        <taxon>Agaricomycotina</taxon>
        <taxon>Agaricomycetes</taxon>
        <taxon>Agaricomycetidae</taxon>
        <taxon>Atheliales</taxon>
        <taxon>Atheliaceae</taxon>
        <taxon>Piloderma</taxon>
    </lineage>
</organism>
<evidence type="ECO:0000313" key="2">
    <source>
        <dbReference type="Proteomes" id="UP000054166"/>
    </source>
</evidence>
<dbReference type="InParanoid" id="A0A0C3F302"/>
<dbReference type="EMBL" id="KN833062">
    <property type="protein sequence ID" value="KIM74326.1"/>
    <property type="molecule type" value="Genomic_DNA"/>
</dbReference>
<dbReference type="AlphaFoldDB" id="A0A0C3F302"/>
<reference evidence="2" key="2">
    <citation type="submission" date="2015-01" db="EMBL/GenBank/DDBJ databases">
        <title>Evolutionary Origins and Diversification of the Mycorrhizal Mutualists.</title>
        <authorList>
            <consortium name="DOE Joint Genome Institute"/>
            <consortium name="Mycorrhizal Genomics Consortium"/>
            <person name="Kohler A."/>
            <person name="Kuo A."/>
            <person name="Nagy L.G."/>
            <person name="Floudas D."/>
            <person name="Copeland A."/>
            <person name="Barry K.W."/>
            <person name="Cichocki N."/>
            <person name="Veneault-Fourrey C."/>
            <person name="LaButti K."/>
            <person name="Lindquist E.A."/>
            <person name="Lipzen A."/>
            <person name="Lundell T."/>
            <person name="Morin E."/>
            <person name="Murat C."/>
            <person name="Riley R."/>
            <person name="Ohm R."/>
            <person name="Sun H."/>
            <person name="Tunlid A."/>
            <person name="Henrissat B."/>
            <person name="Grigoriev I.V."/>
            <person name="Hibbett D.S."/>
            <person name="Martin F."/>
        </authorList>
    </citation>
    <scope>NUCLEOTIDE SEQUENCE [LARGE SCALE GENOMIC DNA]</scope>
    <source>
        <strain evidence="2">F 1598</strain>
    </source>
</reference>
<proteinExistence type="predicted"/>
<gene>
    <name evidence="1" type="ORF">PILCRDRAFT_828324</name>
</gene>
<reference evidence="1 2" key="1">
    <citation type="submission" date="2014-04" db="EMBL/GenBank/DDBJ databases">
        <authorList>
            <consortium name="DOE Joint Genome Institute"/>
            <person name="Kuo A."/>
            <person name="Tarkka M."/>
            <person name="Buscot F."/>
            <person name="Kohler A."/>
            <person name="Nagy L.G."/>
            <person name="Floudas D."/>
            <person name="Copeland A."/>
            <person name="Barry K.W."/>
            <person name="Cichocki N."/>
            <person name="Veneault-Fourrey C."/>
            <person name="LaButti K."/>
            <person name="Lindquist E.A."/>
            <person name="Lipzen A."/>
            <person name="Lundell T."/>
            <person name="Morin E."/>
            <person name="Murat C."/>
            <person name="Sun H."/>
            <person name="Tunlid A."/>
            <person name="Henrissat B."/>
            <person name="Grigoriev I.V."/>
            <person name="Hibbett D.S."/>
            <person name="Martin F."/>
            <person name="Nordberg H.P."/>
            <person name="Cantor M.N."/>
            <person name="Hua S.X."/>
        </authorList>
    </citation>
    <scope>NUCLEOTIDE SEQUENCE [LARGE SCALE GENOMIC DNA]</scope>
    <source>
        <strain evidence="1 2">F 1598</strain>
    </source>
</reference>
<name>A0A0C3F302_PILCF</name>